<dbReference type="GO" id="GO:0016020">
    <property type="term" value="C:membrane"/>
    <property type="evidence" value="ECO:0007669"/>
    <property type="project" value="UniProtKB-SubCell"/>
</dbReference>
<dbReference type="InterPro" id="IPR007300">
    <property type="entry name" value="CidB/LrgB"/>
</dbReference>
<dbReference type="Proteomes" id="UP000199512">
    <property type="component" value="Unassembled WGS sequence"/>
</dbReference>
<protein>
    <submittedName>
        <fullName evidence="6">TIGR00659 family protein</fullName>
    </submittedName>
</protein>
<dbReference type="RefSeq" id="WP_091975999.1">
    <property type="nucleotide sequence ID" value="NZ_CAUWDX010000005.1"/>
</dbReference>
<evidence type="ECO:0000313" key="6">
    <source>
        <dbReference type="EMBL" id="SEN84450.1"/>
    </source>
</evidence>
<dbReference type="AlphaFoldDB" id="A0A1H8JUP0"/>
<accession>A0A1H8JUP0</accession>
<reference evidence="6 7" key="1">
    <citation type="submission" date="2016-10" db="EMBL/GenBank/DDBJ databases">
        <authorList>
            <person name="de Groot N.N."/>
        </authorList>
    </citation>
    <scope>NUCLEOTIDE SEQUENCE [LARGE SCALE GENOMIC DNA]</scope>
    <source>
        <strain evidence="6 7">Calf135</strain>
    </source>
</reference>
<feature type="transmembrane region" description="Helical" evidence="5">
    <location>
        <begin position="38"/>
        <end position="56"/>
    </location>
</feature>
<sequence>MKEQLVNSVFFGAAITMVTFYIGELLKKKYKHPLVNPLLISIVAIIAILVIFKIDFNSYNNGAKYISFFLTPATVCLAIPLYEELQHLKDNWLAIMAGIISGMLSSAVTILVLSIAFKLNHQDYVTLLPKSITVAIGMGVSQELQGIVSITIAVIIITGILGNVVGEFILDKFNIKHPIAKGVAYGSSSHALGTAKAMEIGELEGAISSLSLAVTGVLTVGVASVFANFL</sequence>
<keyword evidence="3 5" id="KW-1133">Transmembrane helix</keyword>
<comment type="subcellular location">
    <subcellularLocation>
        <location evidence="1">Membrane</location>
        <topology evidence="1">Multi-pass membrane protein</topology>
    </subcellularLocation>
</comment>
<evidence type="ECO:0000256" key="4">
    <source>
        <dbReference type="ARBA" id="ARBA00023136"/>
    </source>
</evidence>
<name>A0A1H8JUP0_9FIRM</name>
<dbReference type="STRING" id="215200.SAMN05216454_1182"/>
<feature type="transmembrane region" description="Helical" evidence="5">
    <location>
        <begin position="94"/>
        <end position="117"/>
    </location>
</feature>
<feature type="transmembrane region" description="Helical" evidence="5">
    <location>
        <begin position="147"/>
        <end position="170"/>
    </location>
</feature>
<dbReference type="EMBL" id="FODF01000018">
    <property type="protein sequence ID" value="SEN84450.1"/>
    <property type="molecule type" value="Genomic_DNA"/>
</dbReference>
<evidence type="ECO:0000256" key="3">
    <source>
        <dbReference type="ARBA" id="ARBA00022989"/>
    </source>
</evidence>
<feature type="transmembrane region" description="Helical" evidence="5">
    <location>
        <begin position="62"/>
        <end position="82"/>
    </location>
</feature>
<gene>
    <name evidence="6" type="ORF">SAMN05216454_1182</name>
</gene>
<dbReference type="Pfam" id="PF04172">
    <property type="entry name" value="LrgB"/>
    <property type="match status" value="1"/>
</dbReference>
<feature type="transmembrane region" description="Helical" evidence="5">
    <location>
        <begin position="206"/>
        <end position="227"/>
    </location>
</feature>
<evidence type="ECO:0000256" key="1">
    <source>
        <dbReference type="ARBA" id="ARBA00004141"/>
    </source>
</evidence>
<dbReference type="OrthoDB" id="9811701at2"/>
<dbReference type="PANTHER" id="PTHR30249">
    <property type="entry name" value="PUTATIVE SEROTONIN TRANSPORTER"/>
    <property type="match status" value="1"/>
</dbReference>
<proteinExistence type="predicted"/>
<keyword evidence="7" id="KW-1185">Reference proteome</keyword>
<evidence type="ECO:0000256" key="5">
    <source>
        <dbReference type="SAM" id="Phobius"/>
    </source>
</evidence>
<evidence type="ECO:0000256" key="2">
    <source>
        <dbReference type="ARBA" id="ARBA00022692"/>
    </source>
</evidence>
<organism evidence="6 7">
    <name type="scientific">Peptostreptococcus russellii</name>
    <dbReference type="NCBI Taxonomy" id="215200"/>
    <lineage>
        <taxon>Bacteria</taxon>
        <taxon>Bacillati</taxon>
        <taxon>Bacillota</taxon>
        <taxon>Clostridia</taxon>
        <taxon>Peptostreptococcales</taxon>
        <taxon>Peptostreptococcaceae</taxon>
        <taxon>Peptostreptococcus</taxon>
    </lineage>
</organism>
<dbReference type="PANTHER" id="PTHR30249:SF0">
    <property type="entry name" value="PLASTIDAL GLYCOLATE_GLYCERATE TRANSLOCATOR 1, CHLOROPLASTIC"/>
    <property type="match status" value="1"/>
</dbReference>
<keyword evidence="4 5" id="KW-0472">Membrane</keyword>
<evidence type="ECO:0000313" key="7">
    <source>
        <dbReference type="Proteomes" id="UP000199512"/>
    </source>
</evidence>
<keyword evidence="2 5" id="KW-0812">Transmembrane</keyword>
<feature type="transmembrane region" description="Helical" evidence="5">
    <location>
        <begin position="6"/>
        <end position="26"/>
    </location>
</feature>